<feature type="region of interest" description="Disordered" evidence="6">
    <location>
        <begin position="1"/>
        <end position="21"/>
    </location>
</feature>
<feature type="region of interest" description="Disordered" evidence="6">
    <location>
        <begin position="1191"/>
        <end position="1217"/>
    </location>
</feature>
<feature type="region of interest" description="Disordered" evidence="6">
    <location>
        <begin position="1141"/>
        <end position="1171"/>
    </location>
</feature>
<dbReference type="GO" id="GO:0098609">
    <property type="term" value="P:cell-cell adhesion"/>
    <property type="evidence" value="ECO:0007669"/>
    <property type="project" value="TreeGrafter"/>
</dbReference>
<dbReference type="Gene3D" id="2.60.40.10">
    <property type="entry name" value="Immunoglobulins"/>
    <property type="match status" value="1"/>
</dbReference>
<dbReference type="InterPro" id="IPR007110">
    <property type="entry name" value="Ig-like_dom"/>
</dbReference>
<dbReference type="PROSITE" id="PS50835">
    <property type="entry name" value="IG_LIKE"/>
    <property type="match status" value="1"/>
</dbReference>
<evidence type="ECO:0000256" key="2">
    <source>
        <dbReference type="ARBA" id="ARBA00023136"/>
    </source>
</evidence>
<feature type="region of interest" description="Disordered" evidence="6">
    <location>
        <begin position="1241"/>
        <end position="1262"/>
    </location>
</feature>
<protein>
    <recommendedName>
        <fullName evidence="8">Ig-like domain-containing protein</fullName>
    </recommendedName>
</protein>
<dbReference type="Proteomes" id="UP001283361">
    <property type="component" value="Unassembled WGS sequence"/>
</dbReference>
<keyword evidence="7" id="KW-0812">Transmembrane</keyword>
<dbReference type="SUPFAM" id="SSF48726">
    <property type="entry name" value="Immunoglobulin"/>
    <property type="match status" value="2"/>
</dbReference>
<evidence type="ECO:0000256" key="7">
    <source>
        <dbReference type="SAM" id="Phobius"/>
    </source>
</evidence>
<dbReference type="EMBL" id="JAWDGP010004736">
    <property type="protein sequence ID" value="KAK3762247.1"/>
    <property type="molecule type" value="Genomic_DNA"/>
</dbReference>
<evidence type="ECO:0000256" key="4">
    <source>
        <dbReference type="ARBA" id="ARBA00023180"/>
    </source>
</evidence>
<dbReference type="InterPro" id="IPR036179">
    <property type="entry name" value="Ig-like_dom_sf"/>
</dbReference>
<keyword evidence="2 7" id="KW-0472">Membrane</keyword>
<keyword evidence="3" id="KW-1015">Disulfide bond</keyword>
<dbReference type="GO" id="GO:0005886">
    <property type="term" value="C:plasma membrane"/>
    <property type="evidence" value="ECO:0007669"/>
    <property type="project" value="TreeGrafter"/>
</dbReference>
<dbReference type="GO" id="GO:0005911">
    <property type="term" value="C:cell-cell junction"/>
    <property type="evidence" value="ECO:0007669"/>
    <property type="project" value="TreeGrafter"/>
</dbReference>
<gene>
    <name evidence="9" type="ORF">RRG08_031539</name>
</gene>
<feature type="region of interest" description="Disordered" evidence="6">
    <location>
        <begin position="1352"/>
        <end position="1374"/>
    </location>
</feature>
<evidence type="ECO:0000313" key="10">
    <source>
        <dbReference type="Proteomes" id="UP001283361"/>
    </source>
</evidence>
<proteinExistence type="predicted"/>
<comment type="caution">
    <text evidence="9">The sequence shown here is derived from an EMBL/GenBank/DDBJ whole genome shotgun (WGS) entry which is preliminary data.</text>
</comment>
<keyword evidence="10" id="KW-1185">Reference proteome</keyword>
<evidence type="ECO:0000256" key="3">
    <source>
        <dbReference type="ARBA" id="ARBA00023157"/>
    </source>
</evidence>
<feature type="domain" description="Ig-like" evidence="8">
    <location>
        <begin position="887"/>
        <end position="953"/>
    </location>
</feature>
<reference evidence="9" key="1">
    <citation type="journal article" date="2023" name="G3 (Bethesda)">
        <title>A reference genome for the long-term kleptoplast-retaining sea slug Elysia crispata morphotype clarki.</title>
        <authorList>
            <person name="Eastman K.E."/>
            <person name="Pendleton A.L."/>
            <person name="Shaikh M.A."/>
            <person name="Suttiyut T."/>
            <person name="Ogas R."/>
            <person name="Tomko P."/>
            <person name="Gavelis G."/>
            <person name="Widhalm J.R."/>
            <person name="Wisecaver J.H."/>
        </authorList>
    </citation>
    <scope>NUCLEOTIDE SEQUENCE</scope>
    <source>
        <strain evidence="9">ECLA1</strain>
    </source>
</reference>
<organism evidence="9 10">
    <name type="scientific">Elysia crispata</name>
    <name type="common">lettuce slug</name>
    <dbReference type="NCBI Taxonomy" id="231223"/>
    <lineage>
        <taxon>Eukaryota</taxon>
        <taxon>Metazoa</taxon>
        <taxon>Spiralia</taxon>
        <taxon>Lophotrochozoa</taxon>
        <taxon>Mollusca</taxon>
        <taxon>Gastropoda</taxon>
        <taxon>Heterobranchia</taxon>
        <taxon>Euthyneura</taxon>
        <taxon>Panpulmonata</taxon>
        <taxon>Sacoglossa</taxon>
        <taxon>Placobranchoidea</taxon>
        <taxon>Plakobranchidae</taxon>
        <taxon>Elysia</taxon>
    </lineage>
</organism>
<evidence type="ECO:0000256" key="5">
    <source>
        <dbReference type="ARBA" id="ARBA00023319"/>
    </source>
</evidence>
<evidence type="ECO:0000259" key="8">
    <source>
        <dbReference type="PROSITE" id="PS50835"/>
    </source>
</evidence>
<dbReference type="GO" id="GO:0050839">
    <property type="term" value="F:cell adhesion molecule binding"/>
    <property type="evidence" value="ECO:0007669"/>
    <property type="project" value="TreeGrafter"/>
</dbReference>
<keyword evidence="4" id="KW-0325">Glycoprotein</keyword>
<name>A0AAE0Z3T7_9GAST</name>
<evidence type="ECO:0000256" key="6">
    <source>
        <dbReference type="SAM" id="MobiDB-lite"/>
    </source>
</evidence>
<dbReference type="InterPro" id="IPR013783">
    <property type="entry name" value="Ig-like_fold"/>
</dbReference>
<accession>A0AAE0Z3T7</accession>
<keyword evidence="7" id="KW-1133">Transmembrane helix</keyword>
<dbReference type="PANTHER" id="PTHR11640">
    <property type="entry name" value="NEPHRIN"/>
    <property type="match status" value="1"/>
</dbReference>
<feature type="compositionally biased region" description="Polar residues" evidence="6">
    <location>
        <begin position="1"/>
        <end position="15"/>
    </location>
</feature>
<dbReference type="PANTHER" id="PTHR11640:SF31">
    <property type="entry name" value="IRREGULAR CHIASM C-ROUGHEST PROTEIN-RELATED"/>
    <property type="match status" value="1"/>
</dbReference>
<sequence length="1374" mass="151321">MSHLSLSTKVTSTTDVAPAERERKTVRCASTGFGPASSGFQVEATLWRHHSCGAILMATEKTHDDPDEKIQTSPPFLWSENVHHECQVFGEGDESTNSKNLCRSLLVDTGDNSRDESGIAHKGDLWALGPAAVTKYCHMSGVDNSLCFCQYWCFSPAAVQQVARYINTDTHARLLVTSIRIPMLGSSLPQYGYPRYVARYLSTDTNASRSGMLSNISIQSQRYVIKYLHTVAAVCYQISPYSLSSMLSNISIQSQQYVIKYLHTVAAVCYQISPYSLSSMLSNISIQSQQYVIKYLHTVAAVCYQISPYSRSSMLSNISIQSQQYVIKYLHTVAAVCYQISPYSRSSMLSNISIQSQQYVIKYLHTVSAVCYQISPYSRSSMLSNISIQSQQYVIKYLHTVSAVCYQISPYSLSSMLSNISIQSQQYVIKYLHTVSAVCYQISPYSLSSMLSNISIQSQQYVIKYLHTVSAVCYQISPYSRSSMLSNISIQSQQYVIKYLHTVSAVCYQISPYSLSSMLSNISIQSQQYVIKYLHTVSAVCYQISPYSRSSMLSNISIQSQQYVIKYIHTVSAVCYQIYPYSRSSMLSNMSIQSQQYVIKYLHTVAAVCYQISPYSRSSMLSNISIQSQQVDPFNMETRWYCEACGQTPQNACGDKLQIFYIDPLTVWQHSMINTESGDISSFTYGMETTKVYPPAIIDIYFRRTDSQQGYLSTNLTSAAMCNHTEVGSGPVYYTSECWVTVPVDEMSEGRNRFQGYTTAGLEALRNAPHSTTMNPREVSLSFPEVTHNCSVDVVEDQSPDYSVNCTCSVLSDGYPRGTAQWFAGHGSQPVGQDGALTLTYHPDDEEQNYISEAVSPIGRRLGSTLIFEFASCLISAPPQLTVNDSPDVSLTLSPNKTIFDRGDNLTLTCSAQRSPDSTVTLTRERTNELCDNVYRCSAQNSQGTVSQRSSIGVLCPPQIVQPSNSTTSADVSLGGTAQISIYIFGFPEPTGFLLQATNNGLDLTKSPRHTLLYTVRVPPFGVLTVTITNLVEADFTVYTVTVDNGVGDALVYTISVNKVDDQAERDDDSMIIIVIIAGAAAVVIIALIVVLLVVFCARKRTGRKSAEAKASTESRDKNRINEHDLIPLDTASIIDSLQSSTNVSAGSRQHDAQTLRPAMSPARDLPHEYPPPDYLIPLDTASIIDSLQSSTNVSAGSRQHDAQTPRPAMSPARDLPHEYPPPDYLIPLDTASIIDSLQSSTNVSAGSRQHDAQTPRPAMSPAGDLPHGYPPPDYLIPLDTQAFVDSLHGPNNTSPGSGPQHAMPRVRHIPHVAANENLPDDYLIPLPTPTNGDSSFAFPGISAGSRQLERSYGVSTLSSTVRAPDYPPSETDH</sequence>
<keyword evidence="5" id="KW-0393">Immunoglobulin domain</keyword>
<evidence type="ECO:0000256" key="1">
    <source>
        <dbReference type="ARBA" id="ARBA00004479"/>
    </source>
</evidence>
<feature type="transmembrane region" description="Helical" evidence="7">
    <location>
        <begin position="1071"/>
        <end position="1096"/>
    </location>
</feature>
<comment type="subcellular location">
    <subcellularLocation>
        <location evidence="1">Membrane</location>
        <topology evidence="1">Single-pass type I membrane protein</topology>
    </subcellularLocation>
</comment>
<dbReference type="InterPro" id="IPR051275">
    <property type="entry name" value="Cell_adhesion_signaling"/>
</dbReference>
<evidence type="ECO:0000313" key="9">
    <source>
        <dbReference type="EMBL" id="KAK3762247.1"/>
    </source>
</evidence>